<evidence type="ECO:0000313" key="3">
    <source>
        <dbReference type="Proteomes" id="UP000001238"/>
    </source>
</evidence>
<dbReference type="Gene3D" id="3.40.50.300">
    <property type="entry name" value="P-loop containing nucleotide triphosphate hydrolases"/>
    <property type="match status" value="2"/>
</dbReference>
<dbReference type="GO" id="GO:0005524">
    <property type="term" value="F:ATP binding"/>
    <property type="evidence" value="ECO:0007669"/>
    <property type="project" value="InterPro"/>
</dbReference>
<dbReference type="SMART" id="SM00487">
    <property type="entry name" value="DEXDc"/>
    <property type="match status" value="1"/>
</dbReference>
<sequence>MCNLTQSCNVRDTPLTMVTHMTVKKTLRWYQRDAVDAVISALQTAHNTHPIAAIVTGGGKSLVAAALTEALIARQPEARVMVLAPSQELVAQNTEEAREYLSATLSAGIGVYCSSLGRKDRQRKITFGTPQSVWRQVRRFGQIDYCIVDEAHGFDLSLKSVRTLVEGLREVNPRVRFIALTATPFRMKGVKVVPLSQCGLFTSKAYDLTTGRNFNRLIRERYITPITAPTVRFPQIDLDGVKTSGEDFDEAQLAAAAMKITGEVVDVGLANLGERKHVMWFGVNVAHARMIRDCLEQSGESVTLIYGDLEKAERLEGVREFLAKETRHIVSVATLTTGFNAPHVDALVIVRATRSHVLFRQIVGRGFRPYSGKEDCLVLDAGGNFARLGAINADLEQADSRAGLWECSAQVLEAPGKGAQREKNGIRFSAPSPEIEERDLRVVLRLAGFDANTPGCGYLNDPEHMTCRNCQRPRQGYITQAQKPAPHDPISGIGDSYDMHDESSIILADDLCVESKSFAVVHTECRAHGNSVLVYDFHTDGGGIRTLRLDFDRKTADNRFFAQARKYFEVATGRKLPSEPHRVLLQRDTIPHPVELTLTKGMDGIVWLTQLQFIRDGQLQSFRYDPAYGT</sequence>
<keyword evidence="2" id="KW-0067">ATP-binding</keyword>
<dbReference type="Pfam" id="PF00271">
    <property type="entry name" value="Helicase_C"/>
    <property type="match status" value="1"/>
</dbReference>
<dbReference type="GO" id="GO:0004386">
    <property type="term" value="F:helicase activity"/>
    <property type="evidence" value="ECO:0007669"/>
    <property type="project" value="UniProtKB-KW"/>
</dbReference>
<dbReference type="PANTHER" id="PTHR47396">
    <property type="entry name" value="TYPE I RESTRICTION ENZYME ECOKI R PROTEIN"/>
    <property type="match status" value="1"/>
</dbReference>
<keyword evidence="2" id="KW-0378">Hydrolase</keyword>
<dbReference type="InterPro" id="IPR014001">
    <property type="entry name" value="Helicase_ATP-bd"/>
</dbReference>
<accession>Q2NP79</accession>
<dbReference type="PROSITE" id="PS51192">
    <property type="entry name" value="HELICASE_ATP_BIND_1"/>
    <property type="match status" value="1"/>
</dbReference>
<dbReference type="SMART" id="SM00490">
    <property type="entry name" value="HELICc"/>
    <property type="match status" value="1"/>
</dbReference>
<dbReference type="EMBL" id="AP008986">
    <property type="protein sequence ID" value="BAE72817.1"/>
    <property type="molecule type" value="Genomic_DNA"/>
</dbReference>
<dbReference type="InterPro" id="IPR001650">
    <property type="entry name" value="Helicase_C-like"/>
</dbReference>
<keyword evidence="3" id="KW-1185">Reference proteome</keyword>
<dbReference type="RefSeq" id="YP_453670.1">
    <property type="nucleotide sequence ID" value="NC_007710.1"/>
</dbReference>
<dbReference type="SUPFAM" id="SSF52540">
    <property type="entry name" value="P-loop containing nucleoside triphosphate hydrolases"/>
    <property type="match status" value="1"/>
</dbReference>
<dbReference type="KEGG" id="vg:5142537"/>
<evidence type="ECO:0000259" key="1">
    <source>
        <dbReference type="PROSITE" id="PS51192"/>
    </source>
</evidence>
<dbReference type="InterPro" id="IPR050742">
    <property type="entry name" value="Helicase_Restrict-Modif_Enz"/>
</dbReference>
<protein>
    <submittedName>
        <fullName evidence="2">Putative phage helicase</fullName>
    </submittedName>
</protein>
<proteinExistence type="predicted"/>
<feature type="domain" description="Helicase ATP-binding" evidence="1">
    <location>
        <begin position="41"/>
        <end position="184"/>
    </location>
</feature>
<dbReference type="PANTHER" id="PTHR47396:SF1">
    <property type="entry name" value="ATP-DEPENDENT HELICASE IRC3-RELATED"/>
    <property type="match status" value="1"/>
</dbReference>
<dbReference type="GO" id="GO:0003677">
    <property type="term" value="F:DNA binding"/>
    <property type="evidence" value="ECO:0007669"/>
    <property type="project" value="InterPro"/>
</dbReference>
<keyword evidence="2" id="KW-0547">Nucleotide-binding</keyword>
<organism evidence="2 3">
    <name type="scientific">Xanthomonas phage OP2</name>
    <dbReference type="NCBI Taxonomy" id="331627"/>
    <lineage>
        <taxon>Viruses</taxon>
        <taxon>Duplodnaviria</taxon>
        <taxon>Heunggongvirae</taxon>
        <taxon>Uroviricota</taxon>
        <taxon>Caudoviricetes</taxon>
        <taxon>Kantovirinae</taxon>
        <taxon>Tsukubavirus</taxon>
        <taxon>Tsukubavirus OP2</taxon>
    </lineage>
</organism>
<reference evidence="3" key="2">
    <citation type="journal article" date="2006" name="J. Gen. Plant Pathol.">
        <title>Sequence analysis of the genome of OP2, a lytic bacteriophage of Xanthomonas oryzae pv. oryzae..</title>
        <authorList>
            <person name="Inoue Y."/>
            <person name="Matsuura T."/>
            <person name="Ohara T."/>
            <person name="Azegami K."/>
        </authorList>
    </citation>
    <scope>NUCLEOTIDE SEQUENCE [LARGE SCALE GENOMIC DNA]</scope>
</reference>
<dbReference type="InterPro" id="IPR006935">
    <property type="entry name" value="Helicase/UvrB_N"/>
</dbReference>
<name>Q2NP79_9CAUD</name>
<dbReference type="GO" id="GO:0016787">
    <property type="term" value="F:hydrolase activity"/>
    <property type="evidence" value="ECO:0007669"/>
    <property type="project" value="InterPro"/>
</dbReference>
<dbReference type="Proteomes" id="UP000001238">
    <property type="component" value="Segment"/>
</dbReference>
<dbReference type="InterPro" id="IPR027417">
    <property type="entry name" value="P-loop_NTPase"/>
</dbReference>
<dbReference type="GeneID" id="5142537"/>
<keyword evidence="2" id="KW-0347">Helicase</keyword>
<evidence type="ECO:0000313" key="2">
    <source>
        <dbReference type="EMBL" id="BAE72817.1"/>
    </source>
</evidence>
<reference evidence="2 3" key="1">
    <citation type="journal article" date="2006" name="J. Gen. Plant Pathol.">
        <title>Sequence analysis of the genome of OP2, a lytic bacteriophage of Xanthomonas oryzae pv. oryzae.</title>
        <authorList>
            <person name="Inoue Y."/>
            <person name="Matsuura T."/>
            <person name="Ohara T."/>
            <person name="Azegami K."/>
        </authorList>
    </citation>
    <scope>NUCLEOTIDE SEQUENCE [LARGE SCALE GENOMIC DNA]</scope>
</reference>
<dbReference type="OrthoDB" id="3668at10239"/>
<dbReference type="Pfam" id="PF04851">
    <property type="entry name" value="ResIII"/>
    <property type="match status" value="1"/>
</dbReference>